<dbReference type="STRING" id="42156.A0A3P6U774"/>
<evidence type="ECO:0000256" key="5">
    <source>
        <dbReference type="ARBA" id="ARBA00023128"/>
    </source>
</evidence>
<dbReference type="Pfam" id="PF03914">
    <property type="entry name" value="CBF"/>
    <property type="match status" value="1"/>
</dbReference>
<dbReference type="GO" id="GO:0005743">
    <property type="term" value="C:mitochondrial inner membrane"/>
    <property type="evidence" value="ECO:0007669"/>
    <property type="project" value="UniProtKB-ARBA"/>
</dbReference>
<evidence type="ECO:0000256" key="2">
    <source>
        <dbReference type="ARBA" id="ARBA00007797"/>
    </source>
</evidence>
<accession>A0A3P6U774</accession>
<feature type="region of interest" description="Disordered" evidence="9">
    <location>
        <begin position="559"/>
        <end position="580"/>
    </location>
</feature>
<keyword evidence="4" id="KW-0689">Ribosomal protein</keyword>
<comment type="similarity">
    <text evidence="3">Belongs to the universal ribosomal protein uL4 family.</text>
</comment>
<dbReference type="OMA" id="WVTTLAK"/>
<feature type="domain" description="CCAAT-binding factor" evidence="10">
    <location>
        <begin position="185"/>
        <end position="332"/>
    </location>
</feature>
<evidence type="ECO:0000259" key="10">
    <source>
        <dbReference type="Pfam" id="PF03914"/>
    </source>
</evidence>
<dbReference type="SUPFAM" id="SSF52166">
    <property type="entry name" value="Ribosomal protein L4"/>
    <property type="match status" value="1"/>
</dbReference>
<name>A0A3P6U774_LITSI</name>
<protein>
    <recommendedName>
        <fullName evidence="7">Large ribosomal subunit protein uL4m</fullName>
    </recommendedName>
    <alternativeName>
        <fullName evidence="8">39S ribosomal protein L4, mitochondrial</fullName>
    </alternativeName>
</protein>
<dbReference type="GO" id="GO:0003735">
    <property type="term" value="F:structural constituent of ribosome"/>
    <property type="evidence" value="ECO:0007669"/>
    <property type="project" value="InterPro"/>
</dbReference>
<dbReference type="FunFam" id="3.40.1370.10:FF:000005">
    <property type="entry name" value="39S ribosomal protein L4, mitochondrial"/>
    <property type="match status" value="1"/>
</dbReference>
<dbReference type="InterPro" id="IPR027193">
    <property type="entry name" value="Noc4"/>
</dbReference>
<evidence type="ECO:0000256" key="1">
    <source>
        <dbReference type="ARBA" id="ARBA00004173"/>
    </source>
</evidence>
<sequence>MELTKHLQDLVEELLKIEAFSVSETGKRIVSEPLNYALSGFVDFLLNREKIGPKRLKELDSALFRHRDLFLLILKKIIAKIPDIREEVQFWNMYYFLRFLPLPSKKLHPAFYDTKANIINRQWKVGKAKRCYQEAWLLLVKHELPKSLLKKMVSYLSEHVIDSFREPFLIADFLFRIFKMGKVFAILSLVGIFKLIVKYNFEFPNFYQCAYGLITPAACYLNCREKFFKLLDTFLSSSHLPIYMVAAFVKRLSWLTLTAPVSCQEPLCILIGNLITRHKDIEFLIHRDKPGTFASDPYDEKQMDLQKCGAMESSLWEIKALQRHWFIDVAKRANFVDKGMQRMESFVRWKNDGEYFAKLLSRKFGSDLLKFREEEKFRRNQEQESSDDGSQESDGHPIKKRAKLLGNMKDSEYTIAVNDAEPPIDLFNDIFNTETCKGSSRKSWSSNYFMSSAQLIRVISLFGKNPFRHSKSCFCQNALEIPTTSEELALWKVNRSNPFIEVPQAWVTTLAKKEESRVDLISLHPYIFRTTPRIDLLHRNITWQENYRNLAITKQLSKKEMPGGGHKPWPQKKTGRHHAGSIRSPHFRLGGFANGIRGPMTWFYILPDAIRLEGLCVAMTIKHAQNDLVIVDDFGSLPSDDAQFMHDLADFRNWGYSVLFINDSSEVPQNLAKVCDEAPTFNVMPVYGVNCFSLVKHDTVVFSLAALQLFQSRIILHKNRAQTLQRKYRYIDYKKIIVNEAEKEIDPIHVPFI</sequence>
<evidence type="ECO:0000256" key="6">
    <source>
        <dbReference type="ARBA" id="ARBA00023274"/>
    </source>
</evidence>
<keyword evidence="5" id="KW-0496">Mitochondrion</keyword>
<dbReference type="GO" id="GO:0005840">
    <property type="term" value="C:ribosome"/>
    <property type="evidence" value="ECO:0007669"/>
    <property type="project" value="UniProtKB-KW"/>
</dbReference>
<dbReference type="Pfam" id="PF00573">
    <property type="entry name" value="Ribosomal_L4"/>
    <property type="match status" value="1"/>
</dbReference>
<evidence type="ECO:0000313" key="12">
    <source>
        <dbReference type="Proteomes" id="UP000277928"/>
    </source>
</evidence>
<keyword evidence="6" id="KW-0687">Ribonucleoprotein</keyword>
<dbReference type="InterPro" id="IPR005612">
    <property type="entry name" value="CCAAT-binding_factor"/>
</dbReference>
<evidence type="ECO:0000256" key="4">
    <source>
        <dbReference type="ARBA" id="ARBA00022980"/>
    </source>
</evidence>
<dbReference type="Gene3D" id="3.40.1370.10">
    <property type="match status" value="1"/>
</dbReference>
<evidence type="ECO:0000256" key="9">
    <source>
        <dbReference type="SAM" id="MobiDB-lite"/>
    </source>
</evidence>
<dbReference type="PANTHER" id="PTHR12455">
    <property type="entry name" value="NUCLEOLAR COMPLEX PROTEIN 4"/>
    <property type="match status" value="1"/>
</dbReference>
<proteinExistence type="inferred from homology"/>
<feature type="compositionally biased region" description="Basic residues" evidence="9">
    <location>
        <begin position="569"/>
        <end position="580"/>
    </location>
</feature>
<feature type="region of interest" description="Disordered" evidence="9">
    <location>
        <begin position="377"/>
        <end position="398"/>
    </location>
</feature>
<evidence type="ECO:0000256" key="3">
    <source>
        <dbReference type="ARBA" id="ARBA00010528"/>
    </source>
</evidence>
<dbReference type="GO" id="GO:0030692">
    <property type="term" value="C:Noc4p-Nop14p complex"/>
    <property type="evidence" value="ECO:0007669"/>
    <property type="project" value="TreeGrafter"/>
</dbReference>
<evidence type="ECO:0000256" key="7">
    <source>
        <dbReference type="ARBA" id="ARBA00040565"/>
    </source>
</evidence>
<dbReference type="OrthoDB" id="275876at2759"/>
<gene>
    <name evidence="11" type="ORF">NLS_LOCUS2337</name>
</gene>
<organism evidence="11 12">
    <name type="scientific">Litomosoides sigmodontis</name>
    <name type="common">Filarial nematode worm</name>
    <dbReference type="NCBI Taxonomy" id="42156"/>
    <lineage>
        <taxon>Eukaryota</taxon>
        <taxon>Metazoa</taxon>
        <taxon>Ecdysozoa</taxon>
        <taxon>Nematoda</taxon>
        <taxon>Chromadorea</taxon>
        <taxon>Rhabditida</taxon>
        <taxon>Spirurina</taxon>
        <taxon>Spiruromorpha</taxon>
        <taxon>Filarioidea</taxon>
        <taxon>Onchocercidae</taxon>
        <taxon>Litomosoides</taxon>
    </lineage>
</organism>
<comment type="subcellular location">
    <subcellularLocation>
        <location evidence="1">Mitochondrion</location>
    </subcellularLocation>
</comment>
<evidence type="ECO:0000313" key="11">
    <source>
        <dbReference type="EMBL" id="VDK74074.1"/>
    </source>
</evidence>
<comment type="similarity">
    <text evidence="2">Belongs to the CBF/MAK21 family.</text>
</comment>
<keyword evidence="12" id="KW-1185">Reference proteome</keyword>
<reference evidence="11 12" key="1">
    <citation type="submission" date="2018-08" db="EMBL/GenBank/DDBJ databases">
        <authorList>
            <person name="Laetsch R D."/>
            <person name="Stevens L."/>
            <person name="Kumar S."/>
            <person name="Blaxter L. M."/>
        </authorList>
    </citation>
    <scope>NUCLEOTIDE SEQUENCE [LARGE SCALE GENOMIC DNA]</scope>
</reference>
<dbReference type="EMBL" id="UYRX01000105">
    <property type="protein sequence ID" value="VDK74074.1"/>
    <property type="molecule type" value="Genomic_DNA"/>
</dbReference>
<dbReference type="PANTHER" id="PTHR12455:SF0">
    <property type="entry name" value="NUCLEOLAR COMPLEX PROTEIN 4 HOMOLOG"/>
    <property type="match status" value="1"/>
</dbReference>
<dbReference type="InterPro" id="IPR002136">
    <property type="entry name" value="Ribosomal_uL4"/>
</dbReference>
<dbReference type="GO" id="GO:0006412">
    <property type="term" value="P:translation"/>
    <property type="evidence" value="ECO:0007669"/>
    <property type="project" value="InterPro"/>
</dbReference>
<evidence type="ECO:0000256" key="8">
    <source>
        <dbReference type="ARBA" id="ARBA00082711"/>
    </source>
</evidence>
<dbReference type="AlphaFoldDB" id="A0A3P6U774"/>
<dbReference type="InterPro" id="IPR023574">
    <property type="entry name" value="Ribosomal_uL4_dom_sf"/>
</dbReference>
<dbReference type="Proteomes" id="UP000277928">
    <property type="component" value="Unassembled WGS sequence"/>
</dbReference>
<dbReference type="GO" id="GO:0032040">
    <property type="term" value="C:small-subunit processome"/>
    <property type="evidence" value="ECO:0007669"/>
    <property type="project" value="TreeGrafter"/>
</dbReference>
<dbReference type="GO" id="GO:0042254">
    <property type="term" value="P:ribosome biogenesis"/>
    <property type="evidence" value="ECO:0007669"/>
    <property type="project" value="InterPro"/>
</dbReference>